<dbReference type="PANTHER" id="PTHR34107:SF1">
    <property type="entry name" value="SLL0198 PROTEIN"/>
    <property type="match status" value="1"/>
</dbReference>
<name>A0ABP8KFJ0_9BACT</name>
<accession>A0ABP8KFJ0</accession>
<feature type="domain" description="Putative restriction endonuclease" evidence="1">
    <location>
        <begin position="2"/>
        <end position="102"/>
    </location>
</feature>
<keyword evidence="3" id="KW-1185">Reference proteome</keyword>
<dbReference type="PANTHER" id="PTHR34107">
    <property type="entry name" value="SLL0198 PROTEIN-RELATED"/>
    <property type="match status" value="1"/>
</dbReference>
<evidence type="ECO:0000313" key="2">
    <source>
        <dbReference type="EMBL" id="GAA4405558.1"/>
    </source>
</evidence>
<dbReference type="EMBL" id="BAABHB010000004">
    <property type="protein sequence ID" value="GAA4405558.1"/>
    <property type="molecule type" value="Genomic_DNA"/>
</dbReference>
<dbReference type="InterPro" id="IPR011335">
    <property type="entry name" value="Restrct_endonuc-II-like"/>
</dbReference>
<dbReference type="Gene3D" id="3.90.1570.10">
    <property type="entry name" value="tt1808, chain A"/>
    <property type="match status" value="1"/>
</dbReference>
<sequence>MRAPDVAWVSHERLTNVSSDDLKKFAHVCPDFVIDLVSESDELRELQDKMSKWLNNGVRLGWLVNPFQQQTTIYRPDQEPEIKPFNKRLSGEDVLSGFELTISELL</sequence>
<evidence type="ECO:0000313" key="3">
    <source>
        <dbReference type="Proteomes" id="UP001500936"/>
    </source>
</evidence>
<evidence type="ECO:0000259" key="1">
    <source>
        <dbReference type="Pfam" id="PF05685"/>
    </source>
</evidence>
<protein>
    <recommendedName>
        <fullName evidence="1">Putative restriction endonuclease domain-containing protein</fullName>
    </recommendedName>
</protein>
<reference evidence="3" key="1">
    <citation type="journal article" date="2019" name="Int. J. Syst. Evol. Microbiol.">
        <title>The Global Catalogue of Microorganisms (GCM) 10K type strain sequencing project: providing services to taxonomists for standard genome sequencing and annotation.</title>
        <authorList>
            <consortium name="The Broad Institute Genomics Platform"/>
            <consortium name="The Broad Institute Genome Sequencing Center for Infectious Disease"/>
            <person name="Wu L."/>
            <person name="Ma J."/>
        </authorList>
    </citation>
    <scope>NUCLEOTIDE SEQUENCE [LARGE SCALE GENOMIC DNA]</scope>
    <source>
        <strain evidence="3">JCM 17925</strain>
    </source>
</reference>
<proteinExistence type="predicted"/>
<gene>
    <name evidence="2" type="ORF">GCM10023187_24040</name>
</gene>
<dbReference type="SUPFAM" id="SSF52980">
    <property type="entry name" value="Restriction endonuclease-like"/>
    <property type="match status" value="1"/>
</dbReference>
<dbReference type="InterPro" id="IPR012296">
    <property type="entry name" value="Nuclease_put_TT1808"/>
</dbReference>
<comment type="caution">
    <text evidence="2">The sequence shown here is derived from an EMBL/GenBank/DDBJ whole genome shotgun (WGS) entry which is preliminary data.</text>
</comment>
<dbReference type="Pfam" id="PF05685">
    <property type="entry name" value="Uma2"/>
    <property type="match status" value="1"/>
</dbReference>
<organism evidence="2 3">
    <name type="scientific">Nibrella viscosa</name>
    <dbReference type="NCBI Taxonomy" id="1084524"/>
    <lineage>
        <taxon>Bacteria</taxon>
        <taxon>Pseudomonadati</taxon>
        <taxon>Bacteroidota</taxon>
        <taxon>Cytophagia</taxon>
        <taxon>Cytophagales</taxon>
        <taxon>Spirosomataceae</taxon>
        <taxon>Nibrella</taxon>
    </lineage>
</organism>
<dbReference type="CDD" id="cd06260">
    <property type="entry name" value="DUF820-like"/>
    <property type="match status" value="1"/>
</dbReference>
<dbReference type="InterPro" id="IPR008538">
    <property type="entry name" value="Uma2"/>
</dbReference>
<dbReference type="Proteomes" id="UP001500936">
    <property type="component" value="Unassembled WGS sequence"/>
</dbReference>